<dbReference type="EMBL" id="RFFI01000207">
    <property type="protein sequence ID" value="RMI02836.1"/>
    <property type="molecule type" value="Genomic_DNA"/>
</dbReference>
<feature type="transmembrane region" description="Helical" evidence="2">
    <location>
        <begin position="102"/>
        <end position="126"/>
    </location>
</feature>
<keyword evidence="2" id="KW-0812">Transmembrane</keyword>
<dbReference type="AlphaFoldDB" id="A0A3M2ISF1"/>
<evidence type="ECO:0000313" key="4">
    <source>
        <dbReference type="Proteomes" id="UP000269289"/>
    </source>
</evidence>
<comment type="caution">
    <text evidence="3">The sequence shown here is derived from an EMBL/GenBank/DDBJ whole genome shotgun (WGS) entry which is preliminary data.</text>
</comment>
<protein>
    <submittedName>
        <fullName evidence="3">DUF368 domain-containing protein</fullName>
    </submittedName>
</protein>
<feature type="transmembrane region" description="Helical" evidence="2">
    <location>
        <begin position="234"/>
        <end position="251"/>
    </location>
</feature>
<reference evidence="3 4" key="1">
    <citation type="submission" date="2018-10" db="EMBL/GenBank/DDBJ databases">
        <title>Isolation, diversity and antifungal activity of actinobacteria from wheat.</title>
        <authorList>
            <person name="Han C."/>
        </authorList>
    </citation>
    <scope>NUCLEOTIDE SEQUENCE [LARGE SCALE GENOMIC DNA]</scope>
    <source>
        <strain evidence="3 4">NEAU-YY56</strain>
    </source>
</reference>
<feature type="transmembrane region" description="Helical" evidence="2">
    <location>
        <begin position="295"/>
        <end position="316"/>
    </location>
</feature>
<proteinExistence type="predicted"/>
<dbReference type="PANTHER" id="PTHR37308">
    <property type="entry name" value="INTEGRAL MEMBRANE PROTEIN"/>
    <property type="match status" value="1"/>
</dbReference>
<gene>
    <name evidence="3" type="ORF">EBM89_20030</name>
</gene>
<sequence>MPAAAPLPDARPDDPHGADLPEPRPATRRPRRPPRRGRQVPWSLARGALVGGAEALPGISGGTIALVTGVYETAVTGAGHLLSGLRLLVTDRVAARREMARVNWAVIAPLLLGMVPGLVLTAGFVGPLLKEHPVPMTALFLGMTATALLVPLRMIGSRWTAREVLTAVLVAAAVFVLVGLPPQNLPTTYPVVFVGAALAACALALPGTSGSFLLLTFGLYHPALDALNDRDLGFVAVFGAGMVVGLGCFIKELQWLLEHRRRATLVIMTGVVVGALRALWPWQTEDRGLLPPGEQVPLALLMLLTGAAVVLGLTVLDARIRRR</sequence>
<feature type="transmembrane region" description="Helical" evidence="2">
    <location>
        <begin position="132"/>
        <end position="152"/>
    </location>
</feature>
<feature type="transmembrane region" description="Helical" evidence="2">
    <location>
        <begin position="187"/>
        <end position="205"/>
    </location>
</feature>
<feature type="transmembrane region" description="Helical" evidence="2">
    <location>
        <begin position="263"/>
        <end position="283"/>
    </location>
</feature>
<organism evidence="3 4">
    <name type="scientific">Cellulomonas triticagri</name>
    <dbReference type="NCBI Taxonomy" id="2483352"/>
    <lineage>
        <taxon>Bacteria</taxon>
        <taxon>Bacillati</taxon>
        <taxon>Actinomycetota</taxon>
        <taxon>Actinomycetes</taxon>
        <taxon>Micrococcales</taxon>
        <taxon>Cellulomonadaceae</taxon>
        <taxon>Cellulomonas</taxon>
    </lineage>
</organism>
<feature type="compositionally biased region" description="Basic residues" evidence="1">
    <location>
        <begin position="26"/>
        <end position="38"/>
    </location>
</feature>
<dbReference type="InterPro" id="IPR007163">
    <property type="entry name" value="VCA0040-like"/>
</dbReference>
<feature type="region of interest" description="Disordered" evidence="1">
    <location>
        <begin position="1"/>
        <end position="40"/>
    </location>
</feature>
<name>A0A3M2ISF1_9CELL</name>
<evidence type="ECO:0000256" key="2">
    <source>
        <dbReference type="SAM" id="Phobius"/>
    </source>
</evidence>
<dbReference type="PANTHER" id="PTHR37308:SF1">
    <property type="entry name" value="POLYPRENYL-PHOSPHATE TRANSPORTER"/>
    <property type="match status" value="1"/>
</dbReference>
<evidence type="ECO:0000313" key="3">
    <source>
        <dbReference type="EMBL" id="RMI02836.1"/>
    </source>
</evidence>
<dbReference type="Pfam" id="PF04018">
    <property type="entry name" value="VCA0040-like"/>
    <property type="match status" value="1"/>
</dbReference>
<evidence type="ECO:0000256" key="1">
    <source>
        <dbReference type="SAM" id="MobiDB-lite"/>
    </source>
</evidence>
<feature type="compositionally biased region" description="Basic and acidic residues" evidence="1">
    <location>
        <begin position="10"/>
        <end position="22"/>
    </location>
</feature>
<keyword evidence="4" id="KW-1185">Reference proteome</keyword>
<keyword evidence="2" id="KW-1133">Transmembrane helix</keyword>
<accession>A0A3M2ISF1</accession>
<keyword evidence="2" id="KW-0472">Membrane</keyword>
<dbReference type="Proteomes" id="UP000269289">
    <property type="component" value="Unassembled WGS sequence"/>
</dbReference>